<sequence length="122" mass="13717">MARKETVPIDMNSEQKVILGIISKRQLTYLIAGGALLYFYVPKVFSLVGDPVIGVIFALISAIPTASAIGLLGFMKHHKYNLNFDQYFLLKFNYKKEIGVWRRGPSIEKTKVNLRKKKGGGK</sequence>
<keyword evidence="1" id="KW-0812">Transmembrane</keyword>
<dbReference type="RefSeq" id="WP_317958555.1">
    <property type="nucleotide sequence ID" value="NZ_BSKO01000002.1"/>
</dbReference>
<keyword evidence="1" id="KW-1133">Transmembrane helix</keyword>
<proteinExistence type="predicted"/>
<protein>
    <recommendedName>
        <fullName evidence="4">PrgI family protein</fullName>
    </recommendedName>
</protein>
<feature type="transmembrane region" description="Helical" evidence="1">
    <location>
        <begin position="53"/>
        <end position="74"/>
    </location>
</feature>
<accession>A0ABQ5TRB5</accession>
<gene>
    <name evidence="2" type="ORF">MACH08_40920</name>
</gene>
<evidence type="ECO:0000313" key="2">
    <source>
        <dbReference type="EMBL" id="GLO68308.1"/>
    </source>
</evidence>
<dbReference type="EMBL" id="BSKO01000002">
    <property type="protein sequence ID" value="GLO68308.1"/>
    <property type="molecule type" value="Genomic_DNA"/>
</dbReference>
<name>A0ABQ5TRB5_9BACI</name>
<dbReference type="InterPro" id="IPR024414">
    <property type="entry name" value="Uncharacterised_PrgI"/>
</dbReference>
<comment type="caution">
    <text evidence="2">The sequence shown here is derived from an EMBL/GenBank/DDBJ whole genome shotgun (WGS) entry which is preliminary data.</text>
</comment>
<dbReference type="Pfam" id="PF12666">
    <property type="entry name" value="PrgI"/>
    <property type="match status" value="1"/>
</dbReference>
<keyword evidence="1" id="KW-0472">Membrane</keyword>
<keyword evidence="3" id="KW-1185">Reference proteome</keyword>
<reference evidence="2 3" key="1">
    <citation type="submission" date="2023-02" db="EMBL/GenBank/DDBJ databases">
        <title>Oceanobacillus kimchii IFOP_LL358 isolated form Alexandrium catenella lab strain.</title>
        <authorList>
            <person name="Gajardo G."/>
            <person name="Ueki S."/>
            <person name="Maruyama F."/>
        </authorList>
    </citation>
    <scope>NUCLEOTIDE SEQUENCE [LARGE SCALE GENOMIC DNA]</scope>
    <source>
        <strain evidence="2 3">IFOP_LL358</strain>
    </source>
</reference>
<evidence type="ECO:0008006" key="4">
    <source>
        <dbReference type="Google" id="ProtNLM"/>
    </source>
</evidence>
<evidence type="ECO:0000313" key="3">
    <source>
        <dbReference type="Proteomes" id="UP001275436"/>
    </source>
</evidence>
<dbReference type="Proteomes" id="UP001275436">
    <property type="component" value="Unassembled WGS sequence"/>
</dbReference>
<feature type="transmembrane region" description="Helical" evidence="1">
    <location>
        <begin position="21"/>
        <end position="41"/>
    </location>
</feature>
<organism evidence="2 3">
    <name type="scientific">Oceanobacillus kimchii</name>
    <dbReference type="NCBI Taxonomy" id="746691"/>
    <lineage>
        <taxon>Bacteria</taxon>
        <taxon>Bacillati</taxon>
        <taxon>Bacillota</taxon>
        <taxon>Bacilli</taxon>
        <taxon>Bacillales</taxon>
        <taxon>Bacillaceae</taxon>
        <taxon>Oceanobacillus</taxon>
    </lineage>
</organism>
<evidence type="ECO:0000256" key="1">
    <source>
        <dbReference type="SAM" id="Phobius"/>
    </source>
</evidence>